<name>A0A061SK39_9CHLO</name>
<dbReference type="InterPro" id="IPR011040">
    <property type="entry name" value="Sialidase"/>
</dbReference>
<reference evidence="3" key="1">
    <citation type="submission" date="2014-05" db="EMBL/GenBank/DDBJ databases">
        <title>The transcriptome of the halophilic microalga Tetraselmis sp. GSL018 isolated from the Great Salt Lake, Utah.</title>
        <authorList>
            <person name="Jinkerson R.E."/>
            <person name="D'Adamo S."/>
            <person name="Posewitz M.C."/>
        </authorList>
    </citation>
    <scope>NUCLEOTIDE SEQUENCE</scope>
    <source>
        <strain evidence="3">GSL018</strain>
    </source>
</reference>
<feature type="compositionally biased region" description="Low complexity" evidence="1">
    <location>
        <begin position="97"/>
        <end position="106"/>
    </location>
</feature>
<accession>A0A061SK39</accession>
<organism evidence="3">
    <name type="scientific">Tetraselmis sp. GSL018</name>
    <dbReference type="NCBI Taxonomy" id="582737"/>
    <lineage>
        <taxon>Eukaryota</taxon>
        <taxon>Viridiplantae</taxon>
        <taxon>Chlorophyta</taxon>
        <taxon>core chlorophytes</taxon>
        <taxon>Chlorodendrophyceae</taxon>
        <taxon>Chlorodendrales</taxon>
        <taxon>Chlorodendraceae</taxon>
        <taxon>Tetraselmis</taxon>
    </lineage>
</organism>
<dbReference type="CDD" id="cd15482">
    <property type="entry name" value="Sialidase_non-viral"/>
    <property type="match status" value="1"/>
</dbReference>
<dbReference type="SUPFAM" id="SSF50939">
    <property type="entry name" value="Sialidases"/>
    <property type="match status" value="1"/>
</dbReference>
<feature type="compositionally biased region" description="Basic residues" evidence="1">
    <location>
        <begin position="67"/>
        <end position="81"/>
    </location>
</feature>
<dbReference type="AlphaFoldDB" id="A0A061SK39"/>
<proteinExistence type="predicted"/>
<dbReference type="Gene3D" id="2.120.10.10">
    <property type="match status" value="1"/>
</dbReference>
<evidence type="ECO:0000259" key="2">
    <source>
        <dbReference type="Pfam" id="PF13088"/>
    </source>
</evidence>
<feature type="domain" description="Sialidase" evidence="2">
    <location>
        <begin position="4"/>
        <end position="84"/>
    </location>
</feature>
<feature type="non-terminal residue" evidence="3">
    <location>
        <position position="1"/>
    </location>
</feature>
<dbReference type="EMBL" id="GBEZ01000247">
    <property type="protein sequence ID" value="JAC84623.1"/>
    <property type="molecule type" value="Transcribed_RNA"/>
</dbReference>
<feature type="region of interest" description="Disordered" evidence="1">
    <location>
        <begin position="67"/>
        <end position="106"/>
    </location>
</feature>
<dbReference type="PANTHER" id="PTHR43752:SF2">
    <property type="entry name" value="BNR_ASP-BOX REPEAT FAMILY PROTEIN"/>
    <property type="match status" value="1"/>
</dbReference>
<protein>
    <recommendedName>
        <fullName evidence="2">Sialidase domain-containing protein</fullName>
    </recommendedName>
</protein>
<dbReference type="Pfam" id="PF13088">
    <property type="entry name" value="BNR_2"/>
    <property type="match status" value="1"/>
</dbReference>
<evidence type="ECO:0000256" key="1">
    <source>
        <dbReference type="SAM" id="MobiDB-lite"/>
    </source>
</evidence>
<dbReference type="InterPro" id="IPR036278">
    <property type="entry name" value="Sialidase_sf"/>
</dbReference>
<evidence type="ECO:0000313" key="3">
    <source>
        <dbReference type="EMBL" id="JAC84623.1"/>
    </source>
</evidence>
<gene>
    <name evidence="3" type="ORF">TSPGSL018_539</name>
</gene>
<dbReference type="PANTHER" id="PTHR43752">
    <property type="entry name" value="BNR/ASP-BOX REPEAT FAMILY PROTEIN"/>
    <property type="match status" value="1"/>
</dbReference>
<sequence>VAETASGDLIMLLRSAADTVWASRSEDGGLTWSTPEPTSLPNPNSKVSVIKLLGRWGGTLMAALNHHPRLRGPHSRTRSRLGAHGLSSRGWRRRWRPATAGTTIQP</sequence>